<accession>A0A251SL82</accession>
<reference evidence="2" key="2">
    <citation type="submission" date="2017-02" db="EMBL/GenBank/DDBJ databases">
        <title>Sunflower complete genome.</title>
        <authorList>
            <person name="Langlade N."/>
            <person name="Munos S."/>
        </authorList>
    </citation>
    <scope>NUCLEOTIDE SEQUENCE [LARGE SCALE GENOMIC DNA]</scope>
    <source>
        <tissue evidence="2">Leaves</tissue>
    </source>
</reference>
<dbReference type="Gramene" id="mRNA:HanXRQr2_Chr14g0664201">
    <property type="protein sequence ID" value="mRNA:HanXRQr2_Chr14g0664201"/>
    <property type="gene ID" value="HanXRQr2_Chr14g0664201"/>
</dbReference>
<reference evidence="1 3" key="1">
    <citation type="journal article" date="2017" name="Nature">
        <title>The sunflower genome provides insights into oil metabolism, flowering and Asterid evolution.</title>
        <authorList>
            <person name="Badouin H."/>
            <person name="Gouzy J."/>
            <person name="Grassa C.J."/>
            <person name="Murat F."/>
            <person name="Staton S.E."/>
            <person name="Cottret L."/>
            <person name="Lelandais-Briere C."/>
            <person name="Owens G.L."/>
            <person name="Carrere S."/>
            <person name="Mayjonade B."/>
            <person name="Legrand L."/>
            <person name="Gill N."/>
            <person name="Kane N.C."/>
            <person name="Bowers J.E."/>
            <person name="Hubner S."/>
            <person name="Bellec A."/>
            <person name="Berard A."/>
            <person name="Berges H."/>
            <person name="Blanchet N."/>
            <person name="Boniface M.C."/>
            <person name="Brunel D."/>
            <person name="Catrice O."/>
            <person name="Chaidir N."/>
            <person name="Claudel C."/>
            <person name="Donnadieu C."/>
            <person name="Faraut T."/>
            <person name="Fievet G."/>
            <person name="Helmstetter N."/>
            <person name="King M."/>
            <person name="Knapp S.J."/>
            <person name="Lai Z."/>
            <person name="Le Paslier M.C."/>
            <person name="Lippi Y."/>
            <person name="Lorenzon L."/>
            <person name="Mandel J.R."/>
            <person name="Marage G."/>
            <person name="Marchand G."/>
            <person name="Marquand E."/>
            <person name="Bret-Mestries E."/>
            <person name="Morien E."/>
            <person name="Nambeesan S."/>
            <person name="Nguyen T."/>
            <person name="Pegot-Espagnet P."/>
            <person name="Pouilly N."/>
            <person name="Raftis F."/>
            <person name="Sallet E."/>
            <person name="Schiex T."/>
            <person name="Thomas J."/>
            <person name="Vandecasteele C."/>
            <person name="Vares D."/>
            <person name="Vear F."/>
            <person name="Vautrin S."/>
            <person name="Crespi M."/>
            <person name="Mangin B."/>
            <person name="Burke J.M."/>
            <person name="Salse J."/>
            <person name="Munos S."/>
            <person name="Vincourt P."/>
            <person name="Rieseberg L.H."/>
            <person name="Langlade N.B."/>
        </authorList>
    </citation>
    <scope>NUCLEOTIDE SEQUENCE [LARGE SCALE GENOMIC DNA]</scope>
    <source>
        <strain evidence="3">cv. SF193</strain>
        <tissue evidence="1">Leaves</tissue>
    </source>
</reference>
<organism evidence="2 3">
    <name type="scientific">Helianthus annuus</name>
    <name type="common">Common sunflower</name>
    <dbReference type="NCBI Taxonomy" id="4232"/>
    <lineage>
        <taxon>Eukaryota</taxon>
        <taxon>Viridiplantae</taxon>
        <taxon>Streptophyta</taxon>
        <taxon>Embryophyta</taxon>
        <taxon>Tracheophyta</taxon>
        <taxon>Spermatophyta</taxon>
        <taxon>Magnoliopsida</taxon>
        <taxon>eudicotyledons</taxon>
        <taxon>Gunneridae</taxon>
        <taxon>Pentapetalae</taxon>
        <taxon>asterids</taxon>
        <taxon>campanulids</taxon>
        <taxon>Asterales</taxon>
        <taxon>Asteraceae</taxon>
        <taxon>Asteroideae</taxon>
        <taxon>Heliantheae alliance</taxon>
        <taxon>Heliantheae</taxon>
        <taxon>Helianthus</taxon>
    </lineage>
</organism>
<dbReference type="Proteomes" id="UP000215914">
    <property type="component" value="Chromosome 14"/>
</dbReference>
<evidence type="ECO:0000313" key="3">
    <source>
        <dbReference type="Proteomes" id="UP000215914"/>
    </source>
</evidence>
<protein>
    <submittedName>
        <fullName evidence="2">Uncharacterized protein</fullName>
    </submittedName>
</protein>
<dbReference type="EMBL" id="CM007903">
    <property type="protein sequence ID" value="OTF99587.1"/>
    <property type="molecule type" value="Genomic_DNA"/>
</dbReference>
<proteinExistence type="predicted"/>
<gene>
    <name evidence="2" type="ORF">HannXRQ_Chr14g0458261</name>
    <name evidence="1" type="ORF">HanXRQr2_Chr14g0664201</name>
</gene>
<dbReference type="AlphaFoldDB" id="A0A251SL82"/>
<name>A0A251SL82_HELAN</name>
<sequence length="63" mass="7372">MVASIAHIDHGHLFNSWCDINALDMCLDGKVQGKRGHRRMLRQGVRMIMIRWQHLSWGLLHHS</sequence>
<evidence type="ECO:0000313" key="1">
    <source>
        <dbReference type="EMBL" id="KAF5770868.1"/>
    </source>
</evidence>
<dbReference type="InParanoid" id="A0A251SL82"/>
<keyword evidence="3" id="KW-1185">Reference proteome</keyword>
<evidence type="ECO:0000313" key="2">
    <source>
        <dbReference type="EMBL" id="OTF99587.1"/>
    </source>
</evidence>
<reference evidence="1" key="3">
    <citation type="submission" date="2020-06" db="EMBL/GenBank/DDBJ databases">
        <title>Helianthus annuus Genome sequencing and assembly Release 2.</title>
        <authorList>
            <person name="Gouzy J."/>
            <person name="Langlade N."/>
            <person name="Munos S."/>
        </authorList>
    </citation>
    <scope>NUCLEOTIDE SEQUENCE</scope>
    <source>
        <tissue evidence="1">Leaves</tissue>
    </source>
</reference>
<dbReference type="EMBL" id="MNCJ02000329">
    <property type="protein sequence ID" value="KAF5770868.1"/>
    <property type="molecule type" value="Genomic_DNA"/>
</dbReference>